<gene>
    <name evidence="1" type="ORF">DAKH74_047290</name>
</gene>
<proteinExistence type="predicted"/>
<dbReference type="EMBL" id="BTGD01000019">
    <property type="protein sequence ID" value="GMM58113.1"/>
    <property type="molecule type" value="Genomic_DNA"/>
</dbReference>
<name>A0AAV5S305_MAUHU</name>
<sequence length="186" mass="20059">MSRVGLFYSRQLDEELGRVLGAQAESALGRPLDGPWKFLWDSVLFAASTGASGSFSATYGARLSGVRFAAPRRVLYVCAVLVRYGAAAAQNWLVRGHGRLLHLLRAIFAAADLADFLCFLAAPRGGAAQYLGAVYRLLRVRAQSAAGAAGGYTEQTRLASIDFENRQLLWNALLELLNAVALPNSR</sequence>
<dbReference type="Proteomes" id="UP001377567">
    <property type="component" value="Unassembled WGS sequence"/>
</dbReference>
<keyword evidence="2" id="KW-1185">Reference proteome</keyword>
<feature type="non-terminal residue" evidence="1">
    <location>
        <position position="186"/>
    </location>
</feature>
<accession>A0AAV5S305</accession>
<reference evidence="1 2" key="1">
    <citation type="journal article" date="2023" name="Elife">
        <title>Identification of key yeast species and microbe-microbe interactions impacting larval growth of Drosophila in the wild.</title>
        <authorList>
            <person name="Mure A."/>
            <person name="Sugiura Y."/>
            <person name="Maeda R."/>
            <person name="Honda K."/>
            <person name="Sakurai N."/>
            <person name="Takahashi Y."/>
            <person name="Watada M."/>
            <person name="Katoh T."/>
            <person name="Gotoh A."/>
            <person name="Gotoh Y."/>
            <person name="Taniguchi I."/>
            <person name="Nakamura K."/>
            <person name="Hayashi T."/>
            <person name="Katayama T."/>
            <person name="Uemura T."/>
            <person name="Hattori Y."/>
        </authorList>
    </citation>
    <scope>NUCLEOTIDE SEQUENCE [LARGE SCALE GENOMIC DNA]</scope>
    <source>
        <strain evidence="1 2">KH-74</strain>
    </source>
</reference>
<evidence type="ECO:0000313" key="1">
    <source>
        <dbReference type="EMBL" id="GMM58113.1"/>
    </source>
</evidence>
<comment type="caution">
    <text evidence="1">The sequence shown here is derived from an EMBL/GenBank/DDBJ whole genome shotgun (WGS) entry which is preliminary data.</text>
</comment>
<evidence type="ECO:0000313" key="2">
    <source>
        <dbReference type="Proteomes" id="UP001377567"/>
    </source>
</evidence>
<organism evidence="1 2">
    <name type="scientific">Maudiozyma humilis</name>
    <name type="common">Sour dough yeast</name>
    <name type="synonym">Kazachstania humilis</name>
    <dbReference type="NCBI Taxonomy" id="51915"/>
    <lineage>
        <taxon>Eukaryota</taxon>
        <taxon>Fungi</taxon>
        <taxon>Dikarya</taxon>
        <taxon>Ascomycota</taxon>
        <taxon>Saccharomycotina</taxon>
        <taxon>Saccharomycetes</taxon>
        <taxon>Saccharomycetales</taxon>
        <taxon>Saccharomycetaceae</taxon>
        <taxon>Maudiozyma</taxon>
    </lineage>
</organism>
<evidence type="ECO:0008006" key="3">
    <source>
        <dbReference type="Google" id="ProtNLM"/>
    </source>
</evidence>
<protein>
    <recommendedName>
        <fullName evidence="3">Pex N-terminal domain-containing protein</fullName>
    </recommendedName>
</protein>
<dbReference type="AlphaFoldDB" id="A0AAV5S305"/>